<evidence type="ECO:0000259" key="4">
    <source>
        <dbReference type="Pfam" id="PF24564"/>
    </source>
</evidence>
<gene>
    <name evidence="5" type="ORF">N8I77_007970</name>
</gene>
<feature type="domain" description="DUF7605" evidence="4">
    <location>
        <begin position="867"/>
        <end position="1025"/>
    </location>
</feature>
<dbReference type="Pfam" id="PF24564">
    <property type="entry name" value="DUF7605"/>
    <property type="match status" value="1"/>
</dbReference>
<feature type="domain" description="Dynamin N-terminal" evidence="3">
    <location>
        <begin position="226"/>
        <end position="462"/>
    </location>
</feature>
<feature type="compositionally biased region" description="Acidic residues" evidence="2">
    <location>
        <begin position="588"/>
        <end position="597"/>
    </location>
</feature>
<name>A0AAD9SCB8_PHOAM</name>
<dbReference type="SUPFAM" id="SSF103657">
    <property type="entry name" value="BAR/IMD domain-like"/>
    <property type="match status" value="1"/>
</dbReference>
<dbReference type="SUPFAM" id="SSF52540">
    <property type="entry name" value="P-loop containing nucleoside triphosphate hydrolases"/>
    <property type="match status" value="1"/>
</dbReference>
<feature type="coiled-coil region" evidence="1">
    <location>
        <begin position="505"/>
        <end position="546"/>
    </location>
</feature>
<organism evidence="5 6">
    <name type="scientific">Phomopsis amygdali</name>
    <name type="common">Fusicoccum amygdali</name>
    <dbReference type="NCBI Taxonomy" id="1214568"/>
    <lineage>
        <taxon>Eukaryota</taxon>
        <taxon>Fungi</taxon>
        <taxon>Dikarya</taxon>
        <taxon>Ascomycota</taxon>
        <taxon>Pezizomycotina</taxon>
        <taxon>Sordariomycetes</taxon>
        <taxon>Sordariomycetidae</taxon>
        <taxon>Diaporthales</taxon>
        <taxon>Diaporthaceae</taxon>
        <taxon>Diaporthe</taxon>
    </lineage>
</organism>
<evidence type="ECO:0000256" key="1">
    <source>
        <dbReference type="SAM" id="Coils"/>
    </source>
</evidence>
<keyword evidence="6" id="KW-1185">Reference proteome</keyword>
<protein>
    <recommendedName>
        <fullName evidence="7">Nuclear GTPase SLIP-GC</fullName>
    </recommendedName>
</protein>
<evidence type="ECO:0000259" key="3">
    <source>
        <dbReference type="Pfam" id="PF00350"/>
    </source>
</evidence>
<evidence type="ECO:0000313" key="6">
    <source>
        <dbReference type="Proteomes" id="UP001265746"/>
    </source>
</evidence>
<dbReference type="EMBL" id="JAUJFL010000004">
    <property type="protein sequence ID" value="KAK2605099.1"/>
    <property type="molecule type" value="Genomic_DNA"/>
</dbReference>
<proteinExistence type="predicted"/>
<dbReference type="Gene3D" id="3.40.50.300">
    <property type="entry name" value="P-loop containing nucleotide triphosphate hydrolases"/>
    <property type="match status" value="1"/>
</dbReference>
<feature type="compositionally biased region" description="Polar residues" evidence="2">
    <location>
        <begin position="47"/>
        <end position="79"/>
    </location>
</feature>
<dbReference type="Pfam" id="PF00350">
    <property type="entry name" value="Dynamin_N"/>
    <property type="match status" value="1"/>
</dbReference>
<dbReference type="InterPro" id="IPR045063">
    <property type="entry name" value="Dynamin_N"/>
</dbReference>
<feature type="coiled-coil region" evidence="1">
    <location>
        <begin position="1035"/>
        <end position="1062"/>
    </location>
</feature>
<dbReference type="InterPro" id="IPR027267">
    <property type="entry name" value="AH/BAR_dom_sf"/>
</dbReference>
<evidence type="ECO:0000256" key="2">
    <source>
        <dbReference type="SAM" id="MobiDB-lite"/>
    </source>
</evidence>
<keyword evidence="1" id="KW-0175">Coiled coil</keyword>
<dbReference type="InterPro" id="IPR027417">
    <property type="entry name" value="P-loop_NTPase"/>
</dbReference>
<sequence length="1153" mass="128497">MDLNTMRSEEPPLLRSTPTATDTRSKSVPAYTTAAVAARKPKVKTQLAMSGSLATEGPTSTPDHGSQASKQQQITSTAANEGLTGVTGTGGGYTTDTSGAEPAQVSTQVEVKAEPESEASASHKTSPVSPDMITKHHVAPPMQKDRKEAVDPNLSDPRQDPYQITLDYVKRIADSTDLTKLETSTKAAQEVLDSLRQPMADSKQLSWLRRIVKLREKSPQKTRTVVAVAGATGAGKSSLVNALLDEEKLLPTSGYRACTAVITEISYNDSNDPQKAYRAEVEFISQDDWDSELKLLFGDLVENGKLSQAYLDTNVEAGIAYAKIRAVYPDLTHQTIENIRAEKLAKREAVVNILGKTRKISCKNAGDLYKAIRSYLDSNKDTKGGPEVEEEEMAYWPLIKVVRVYTRASILKQGICLVDLPGIQDANVARSAVATKCMAECSAVWVAAPIKRAVDDEAARKLLGMNSRLQMKLDGMFSHVSFICTMTDSFEVEESIEAFDEDGQIRDTLAKAEELEDTILEKQQLANDLEQQAKDENLAYDAIEKEKEIWTALQKQQSQGQQVYPPRIPAKRKRATGTATRRCRQQVVDDDPNEEDSADHLPLTTNEISAKLTDLDGKSQAKDAHCEDIEKRLETTQEEICSLQNEKNDTSAESLRLCVYKRNEQVKKSIRVHFANGIMEIDEADAQADDVNFDPSIKQRDYHEMGRSLPVFCVSSKAYRALRKRTKRQDPVKGFRTLMDSEIPHLQQLAMKLPEQWRIHGYKTFLNEFCGLLSSLSHWADRGLLKCKTQVMSAQDEAYEKKHLQTAIANLKKESDMLIWAQKSELDSIVNNEFQSKSIAAIEYAGKRLTRIVTKWTAKPNVGGWDIAHGTYKAICRRNGAKTKSKKARDFNEDILEPYLKKVVSGWDQAFGHSVPESLDSFAVIFSAKLRDFHSMMSCRPELERCKKAPLLTLSRQIDVYEKMMKNKTTSMKASIQGEQRQASRAFYPEIKQQMSKAYSIIVEEEGQGCFLRMKGHMLNHVQEGRNAIYGQANARVIEDLKKIFEANRKELEDTAHNIVENLETDFRSIISNSKKIQAAEMAQAHVRGVLDEADARFEALMSIEPTYVNHVQDAESDSHQLSSASMGDVVIDTDEASEAGTTVDAGAMDTAM</sequence>
<accession>A0AAD9SCB8</accession>
<comment type="caution">
    <text evidence="5">The sequence shown here is derived from an EMBL/GenBank/DDBJ whole genome shotgun (WGS) entry which is preliminary data.</text>
</comment>
<feature type="region of interest" description="Disordered" evidence="2">
    <location>
        <begin position="1"/>
        <end position="160"/>
    </location>
</feature>
<dbReference type="PANTHER" id="PTHR36681:SF3">
    <property type="entry name" value="NUCLEAR GTPASE, GERMINAL CENTER-ASSOCIATED, TANDEM DUPLICATE 3"/>
    <property type="match status" value="1"/>
</dbReference>
<dbReference type="PANTHER" id="PTHR36681">
    <property type="entry name" value="NUCLEAR GTPASE, GERMINAL CENTER-ASSOCIATED, TANDEM DUPLICATE 3"/>
    <property type="match status" value="1"/>
</dbReference>
<dbReference type="Proteomes" id="UP001265746">
    <property type="component" value="Unassembled WGS sequence"/>
</dbReference>
<feature type="compositionally biased region" description="Polar residues" evidence="2">
    <location>
        <begin position="119"/>
        <end position="128"/>
    </location>
</feature>
<feature type="region of interest" description="Disordered" evidence="2">
    <location>
        <begin position="571"/>
        <end position="605"/>
    </location>
</feature>
<dbReference type="InterPro" id="IPR056024">
    <property type="entry name" value="DUF7605"/>
</dbReference>
<evidence type="ECO:0000313" key="5">
    <source>
        <dbReference type="EMBL" id="KAK2605099.1"/>
    </source>
</evidence>
<evidence type="ECO:0008006" key="7">
    <source>
        <dbReference type="Google" id="ProtNLM"/>
    </source>
</evidence>
<reference evidence="5" key="1">
    <citation type="submission" date="2023-06" db="EMBL/GenBank/DDBJ databases">
        <authorList>
            <person name="Noh H."/>
        </authorList>
    </citation>
    <scope>NUCLEOTIDE SEQUENCE</scope>
    <source>
        <strain evidence="5">DUCC20226</strain>
    </source>
</reference>
<dbReference type="AlphaFoldDB" id="A0AAD9SCB8"/>